<evidence type="ECO:0008006" key="3">
    <source>
        <dbReference type="Google" id="ProtNLM"/>
    </source>
</evidence>
<accession>A0A444Y5W8</accession>
<evidence type="ECO:0000313" key="1">
    <source>
        <dbReference type="EMBL" id="RYQ97256.1"/>
    </source>
</evidence>
<reference evidence="1 2" key="1">
    <citation type="submission" date="2019-01" db="EMBL/GenBank/DDBJ databases">
        <title>Sequencing of cultivated peanut Arachis hypogaea provides insights into genome evolution and oil improvement.</title>
        <authorList>
            <person name="Chen X."/>
        </authorList>
    </citation>
    <scope>NUCLEOTIDE SEQUENCE [LARGE SCALE GENOMIC DNA]</scope>
    <source>
        <strain evidence="2">cv. Fuhuasheng</strain>
        <tissue evidence="1">Leaves</tissue>
    </source>
</reference>
<dbReference type="Proteomes" id="UP000289738">
    <property type="component" value="Chromosome B08"/>
</dbReference>
<comment type="caution">
    <text evidence="1">The sequence shown here is derived from an EMBL/GenBank/DDBJ whole genome shotgun (WGS) entry which is preliminary data.</text>
</comment>
<sequence length="243" mass="28245">MSDDFCVCVGAADHEDGEFRIGMEYSSRNSVVATIRSYTITKGVDYNVYEPEPQKSYAKCNSYGRGWAWLIRASLIRKKIRYNGRHTCNMGMISQDHSKLDSDTDAEAIRQLVELDPSMKVKSIIAEVQSRFNYTISYRKAWLAKQKSRAKEDSYQALLWWFSVMVQKIRGSIVQIEIRPLYNGSEEAHGVRILHCIFWKCSNTISLWFRLTEHTFTKNTKVYFWLLLHKMGTRTLCLLLLPS</sequence>
<gene>
    <name evidence="1" type="ORF">Ahy_B08g093283</name>
</gene>
<organism evidence="1 2">
    <name type="scientific">Arachis hypogaea</name>
    <name type="common">Peanut</name>
    <dbReference type="NCBI Taxonomy" id="3818"/>
    <lineage>
        <taxon>Eukaryota</taxon>
        <taxon>Viridiplantae</taxon>
        <taxon>Streptophyta</taxon>
        <taxon>Embryophyta</taxon>
        <taxon>Tracheophyta</taxon>
        <taxon>Spermatophyta</taxon>
        <taxon>Magnoliopsida</taxon>
        <taxon>eudicotyledons</taxon>
        <taxon>Gunneridae</taxon>
        <taxon>Pentapetalae</taxon>
        <taxon>rosids</taxon>
        <taxon>fabids</taxon>
        <taxon>Fabales</taxon>
        <taxon>Fabaceae</taxon>
        <taxon>Papilionoideae</taxon>
        <taxon>50 kb inversion clade</taxon>
        <taxon>dalbergioids sensu lato</taxon>
        <taxon>Dalbergieae</taxon>
        <taxon>Pterocarpus clade</taxon>
        <taxon>Arachis</taxon>
    </lineage>
</organism>
<dbReference type="EMBL" id="SDMP01000018">
    <property type="protein sequence ID" value="RYQ97256.1"/>
    <property type="molecule type" value="Genomic_DNA"/>
</dbReference>
<name>A0A444Y5W8_ARAHY</name>
<proteinExistence type="predicted"/>
<keyword evidence="2" id="KW-1185">Reference proteome</keyword>
<protein>
    <recommendedName>
        <fullName evidence="3">Transposase MuDR plant domain-containing protein</fullName>
    </recommendedName>
</protein>
<dbReference type="AlphaFoldDB" id="A0A444Y5W8"/>
<evidence type="ECO:0000313" key="2">
    <source>
        <dbReference type="Proteomes" id="UP000289738"/>
    </source>
</evidence>